<evidence type="ECO:0000256" key="1">
    <source>
        <dbReference type="ARBA" id="ARBA00007682"/>
    </source>
</evidence>
<gene>
    <name evidence="5" type="ORF">HPP92_015095</name>
</gene>
<evidence type="ECO:0000256" key="4">
    <source>
        <dbReference type="SAM" id="MobiDB-lite"/>
    </source>
</evidence>
<evidence type="ECO:0008006" key="7">
    <source>
        <dbReference type="Google" id="ProtNLM"/>
    </source>
</evidence>
<dbReference type="Proteomes" id="UP000639772">
    <property type="component" value="Chromosome 7"/>
</dbReference>
<dbReference type="OrthoDB" id="25391at2759"/>
<proteinExistence type="inferred from homology"/>
<comment type="caution">
    <text evidence="5">The sequence shown here is derived from an EMBL/GenBank/DDBJ whole genome shotgun (WGS) entry which is preliminary data.</text>
</comment>
<dbReference type="GO" id="GO:0030015">
    <property type="term" value="C:CCR4-NOT core complex"/>
    <property type="evidence" value="ECO:0007669"/>
    <property type="project" value="InterPro"/>
</dbReference>
<dbReference type="InterPro" id="IPR040168">
    <property type="entry name" value="Not2/3/5"/>
</dbReference>
<name>A0A835QSS7_VANPL</name>
<keyword evidence="2" id="KW-0805">Transcription regulation</keyword>
<feature type="region of interest" description="Disordered" evidence="4">
    <location>
        <begin position="268"/>
        <end position="287"/>
    </location>
</feature>
<comment type="similarity">
    <text evidence="1">Belongs to the CNOT2/3/5 family.</text>
</comment>
<keyword evidence="3" id="KW-0804">Transcription</keyword>
<dbReference type="AlphaFoldDB" id="A0A835QSS7"/>
<evidence type="ECO:0000313" key="5">
    <source>
        <dbReference type="EMBL" id="KAG0475409.1"/>
    </source>
</evidence>
<dbReference type="PANTHER" id="PTHR23326">
    <property type="entry name" value="CCR4 NOT-RELATED"/>
    <property type="match status" value="1"/>
</dbReference>
<evidence type="ECO:0000256" key="2">
    <source>
        <dbReference type="ARBA" id="ARBA00023015"/>
    </source>
</evidence>
<evidence type="ECO:0000313" key="6">
    <source>
        <dbReference type="Proteomes" id="UP000639772"/>
    </source>
</evidence>
<evidence type="ECO:0000256" key="3">
    <source>
        <dbReference type="ARBA" id="ARBA00023163"/>
    </source>
</evidence>
<accession>A0A835QSS7</accession>
<sequence>MSGILNSSLNGSNSNLAEATGRALASSFSAQSANAPSFHHSGLHTMHGSFVPNILSSIASRNTTMTTGPSSGLQQPMNITGGRFSSSNLPVALSQISHGHSGIPDRGGLNVVGSPGFGGGINGVGGSIAGVSSSSTSIGNRNSVPGMGINPILGNLGPRISSTAGNISTGVSAGRNISSGGLTIPSLASRANLGANSASGAINIQGSNRLMGSMLQPGPQMMGMLRNSYTMSGGPISQSQLQGGNNLLSPMGMLNDVNSNDVSPFDINDFPQLAGRPNSAGGAHSQLGSLRKQGLGVSSIVQQNQEFSIQMKIFQHCLDIKVETLNFQWICIRRNIMRMFL</sequence>
<protein>
    <recommendedName>
        <fullName evidence="7">NOT transcription complex subunit VIP2</fullName>
    </recommendedName>
</protein>
<reference evidence="5 6" key="1">
    <citation type="journal article" date="2020" name="Nat. Food">
        <title>A phased Vanilla planifolia genome enables genetic improvement of flavour and production.</title>
        <authorList>
            <person name="Hasing T."/>
            <person name="Tang H."/>
            <person name="Brym M."/>
            <person name="Khazi F."/>
            <person name="Huang T."/>
            <person name="Chambers A.H."/>
        </authorList>
    </citation>
    <scope>NUCLEOTIDE SEQUENCE [LARGE SCALE GENOMIC DNA]</scope>
    <source>
        <tissue evidence="5">Leaf</tissue>
    </source>
</reference>
<organism evidence="5 6">
    <name type="scientific">Vanilla planifolia</name>
    <name type="common">Vanilla</name>
    <dbReference type="NCBI Taxonomy" id="51239"/>
    <lineage>
        <taxon>Eukaryota</taxon>
        <taxon>Viridiplantae</taxon>
        <taxon>Streptophyta</taxon>
        <taxon>Embryophyta</taxon>
        <taxon>Tracheophyta</taxon>
        <taxon>Spermatophyta</taxon>
        <taxon>Magnoliopsida</taxon>
        <taxon>Liliopsida</taxon>
        <taxon>Asparagales</taxon>
        <taxon>Orchidaceae</taxon>
        <taxon>Vanilloideae</taxon>
        <taxon>Vanilleae</taxon>
        <taxon>Vanilla</taxon>
    </lineage>
</organism>
<dbReference type="EMBL" id="JADCNM010000007">
    <property type="protein sequence ID" value="KAG0475409.1"/>
    <property type="molecule type" value="Genomic_DNA"/>
</dbReference>